<evidence type="ECO:0000256" key="1">
    <source>
        <dbReference type="SAM" id="MobiDB-lite"/>
    </source>
</evidence>
<accession>A0A8H3BX63</accession>
<dbReference type="AlphaFoldDB" id="A0A8H3BX63"/>
<gene>
    <name evidence="2" type="ORF">RDB_LOCUS104198</name>
</gene>
<feature type="compositionally biased region" description="Basic and acidic residues" evidence="1">
    <location>
        <begin position="215"/>
        <end position="224"/>
    </location>
</feature>
<sequence>MFTFGLSDVLSKMLARRDRPRVSQASLSSLPDSYDIGLTYDWSESSPSTVNSDKRILPLLASSRSSSMFSSPSISDSDFTFVNTRTPPSNSKIFGNLPENPVLSHCEQDIMNEPLSELMASPPTATFQSTYGRKLPMFLYSGADSASSEGSLPSYHQTPVASPRPLPLGLPPSPTSSNRTRPLFLPSPLSTPLQARGAYRDASGNTSTRKRKEYPHRSSDDLAHRSKRQFTGLDIIDVDEDEDDDDDYDWCLTDTGYQSSYSHGFGSESSAALSETIETNSPLSTNQYSSMTRSPTLSVFASPWQGPNGGAITFRAKPVDFNSKAFSRWSYSGKGPKNSVVDERTEGDIHFSPSNSTGTNEPFNYWVCVNTLRGLRWVNFSCGQPHPLYPAFVLKPANVGNSAPPKWVKAASFRASRN</sequence>
<feature type="compositionally biased region" description="Pro residues" evidence="1">
    <location>
        <begin position="162"/>
        <end position="174"/>
    </location>
</feature>
<evidence type="ECO:0000313" key="2">
    <source>
        <dbReference type="EMBL" id="CAE6469308.1"/>
    </source>
</evidence>
<evidence type="ECO:0000313" key="3">
    <source>
        <dbReference type="Proteomes" id="UP000663888"/>
    </source>
</evidence>
<comment type="caution">
    <text evidence="2">The sequence shown here is derived from an EMBL/GenBank/DDBJ whole genome shotgun (WGS) entry which is preliminary data.</text>
</comment>
<name>A0A8H3BX63_9AGAM</name>
<feature type="compositionally biased region" description="Low complexity" evidence="1">
    <location>
        <begin position="175"/>
        <end position="193"/>
    </location>
</feature>
<feature type="compositionally biased region" description="Polar residues" evidence="1">
    <location>
        <begin position="146"/>
        <end position="160"/>
    </location>
</feature>
<feature type="region of interest" description="Disordered" evidence="1">
    <location>
        <begin position="146"/>
        <end position="225"/>
    </location>
</feature>
<reference evidence="2" key="1">
    <citation type="submission" date="2021-01" db="EMBL/GenBank/DDBJ databases">
        <authorList>
            <person name="Kaushik A."/>
        </authorList>
    </citation>
    <scope>NUCLEOTIDE SEQUENCE</scope>
    <source>
        <strain evidence="2">AG4-R118</strain>
    </source>
</reference>
<proteinExistence type="predicted"/>
<protein>
    <submittedName>
        <fullName evidence="2">Uncharacterized protein</fullName>
    </submittedName>
</protein>
<organism evidence="2 3">
    <name type="scientific">Rhizoctonia solani</name>
    <dbReference type="NCBI Taxonomy" id="456999"/>
    <lineage>
        <taxon>Eukaryota</taxon>
        <taxon>Fungi</taxon>
        <taxon>Dikarya</taxon>
        <taxon>Basidiomycota</taxon>
        <taxon>Agaricomycotina</taxon>
        <taxon>Agaricomycetes</taxon>
        <taxon>Cantharellales</taxon>
        <taxon>Ceratobasidiaceae</taxon>
        <taxon>Rhizoctonia</taxon>
    </lineage>
</organism>
<dbReference type="EMBL" id="CAJMWX010001126">
    <property type="protein sequence ID" value="CAE6469308.1"/>
    <property type="molecule type" value="Genomic_DNA"/>
</dbReference>
<dbReference type="Proteomes" id="UP000663888">
    <property type="component" value="Unassembled WGS sequence"/>
</dbReference>